<dbReference type="EMBL" id="CM042009">
    <property type="protein sequence ID" value="KAI3790016.1"/>
    <property type="molecule type" value="Genomic_DNA"/>
</dbReference>
<reference evidence="1 2" key="2">
    <citation type="journal article" date="2022" name="Mol. Ecol. Resour.">
        <title>The genomes of chicory, endive, great burdock and yacon provide insights into Asteraceae paleo-polyploidization history and plant inulin production.</title>
        <authorList>
            <person name="Fan W."/>
            <person name="Wang S."/>
            <person name="Wang H."/>
            <person name="Wang A."/>
            <person name="Jiang F."/>
            <person name="Liu H."/>
            <person name="Zhao H."/>
            <person name="Xu D."/>
            <person name="Zhang Y."/>
        </authorList>
    </citation>
    <scope>NUCLEOTIDE SEQUENCE [LARGE SCALE GENOMIC DNA]</scope>
    <source>
        <strain evidence="2">cv. Punajuju</strain>
        <tissue evidence="1">Leaves</tissue>
    </source>
</reference>
<proteinExistence type="predicted"/>
<gene>
    <name evidence="1" type="ORF">L2E82_02827</name>
</gene>
<dbReference type="Proteomes" id="UP001055811">
    <property type="component" value="Linkage Group LG01"/>
</dbReference>
<accession>A0ACB9H419</accession>
<organism evidence="1 2">
    <name type="scientific">Cichorium intybus</name>
    <name type="common">Chicory</name>
    <dbReference type="NCBI Taxonomy" id="13427"/>
    <lineage>
        <taxon>Eukaryota</taxon>
        <taxon>Viridiplantae</taxon>
        <taxon>Streptophyta</taxon>
        <taxon>Embryophyta</taxon>
        <taxon>Tracheophyta</taxon>
        <taxon>Spermatophyta</taxon>
        <taxon>Magnoliopsida</taxon>
        <taxon>eudicotyledons</taxon>
        <taxon>Gunneridae</taxon>
        <taxon>Pentapetalae</taxon>
        <taxon>asterids</taxon>
        <taxon>campanulids</taxon>
        <taxon>Asterales</taxon>
        <taxon>Asteraceae</taxon>
        <taxon>Cichorioideae</taxon>
        <taxon>Cichorieae</taxon>
        <taxon>Cichoriinae</taxon>
        <taxon>Cichorium</taxon>
    </lineage>
</organism>
<evidence type="ECO:0000313" key="2">
    <source>
        <dbReference type="Proteomes" id="UP001055811"/>
    </source>
</evidence>
<reference evidence="2" key="1">
    <citation type="journal article" date="2022" name="Mol. Ecol. Resour.">
        <title>The genomes of chicory, endive, great burdock and yacon provide insights into Asteraceae palaeo-polyploidization history and plant inulin production.</title>
        <authorList>
            <person name="Fan W."/>
            <person name="Wang S."/>
            <person name="Wang H."/>
            <person name="Wang A."/>
            <person name="Jiang F."/>
            <person name="Liu H."/>
            <person name="Zhao H."/>
            <person name="Xu D."/>
            <person name="Zhang Y."/>
        </authorList>
    </citation>
    <scope>NUCLEOTIDE SEQUENCE [LARGE SCALE GENOMIC DNA]</scope>
    <source>
        <strain evidence="2">cv. Punajuju</strain>
    </source>
</reference>
<keyword evidence="2" id="KW-1185">Reference proteome</keyword>
<comment type="caution">
    <text evidence="1">The sequence shown here is derived from an EMBL/GenBank/DDBJ whole genome shotgun (WGS) entry which is preliminary data.</text>
</comment>
<evidence type="ECO:0000313" key="1">
    <source>
        <dbReference type="EMBL" id="KAI3790016.1"/>
    </source>
</evidence>
<name>A0ACB9H419_CICIN</name>
<protein>
    <submittedName>
        <fullName evidence="1">Uncharacterized protein</fullName>
    </submittedName>
</protein>
<sequence>MLPPPRQPQQSKLTAAARCFRWVLEYFIKEIDDPMAERKADALLVAASVIAAMNYQAAISPPGGAYQDTKIFANGTIEYQAGQAIAAYVSEYEYKRFSIANTLSFTFSMTTMFLFLSGLSLKRRIFSLLLTASMLATITATSYSYKLAIEATTPAHDEKEAGYIFISVPSSGDFRANIHDFMIQITKFLNDNGSPFTVNIYPFISLYIDSNFPVEYAFFDGNTTPVNDDGTTYTNMFDANYDTLVWALQKNGFKNMGIIVGEIGWPSDGDN</sequence>